<evidence type="ECO:0000313" key="2">
    <source>
        <dbReference type="EMBL" id="TDK62068.1"/>
    </source>
</evidence>
<dbReference type="Proteomes" id="UP001178888">
    <property type="component" value="Unassembled WGS sequence"/>
</dbReference>
<dbReference type="AlphaFoldDB" id="A0A4R5VT72"/>
<proteinExistence type="predicted"/>
<comment type="caution">
    <text evidence="2">The sequence shown here is derived from an EMBL/GenBank/DDBJ whole genome shotgun (WGS) entry which is preliminary data.</text>
</comment>
<dbReference type="RefSeq" id="WP_026575729.1">
    <property type="nucleotide sequence ID" value="NZ_JAVGVR010000001.1"/>
</dbReference>
<sequence length="60" mass="7225">MSRDLTSIYHELTVMKTIDLEECNRELQKSHTETVKKALMVYKTELLECLEMYDHYLNSR</sequence>
<evidence type="ECO:0000313" key="4">
    <source>
        <dbReference type="Proteomes" id="UP001178888"/>
    </source>
</evidence>
<accession>A0A4R5VT72</accession>
<reference evidence="2 3" key="1">
    <citation type="submission" date="2019-03" db="EMBL/GenBank/DDBJ databases">
        <title>Bacillus niacini sp. nov. a Nicotinate-Metabolizing Mesophile Isolated from Soil.</title>
        <authorList>
            <person name="Zhang G."/>
        </authorList>
    </citation>
    <scope>NUCLEOTIDE SEQUENCE [LARGE SCALE GENOMIC DNA]</scope>
    <source>
        <strain evidence="2 3">WN066</strain>
    </source>
</reference>
<gene>
    <name evidence="2" type="ORF">E2K98_08340</name>
    <name evidence="1" type="ORF">RCG21_30180</name>
</gene>
<evidence type="ECO:0000313" key="3">
    <source>
        <dbReference type="Proteomes" id="UP000295132"/>
    </source>
</evidence>
<dbReference type="EMBL" id="JAVGVR010000001">
    <property type="protein sequence ID" value="MDQ6600541.1"/>
    <property type="molecule type" value="Genomic_DNA"/>
</dbReference>
<dbReference type="EMBL" id="SMYO01000004">
    <property type="protein sequence ID" value="TDK62068.1"/>
    <property type="molecule type" value="Genomic_DNA"/>
</dbReference>
<organism evidence="2 3">
    <name type="scientific">Bacillus salipaludis</name>
    <dbReference type="NCBI Taxonomy" id="2547811"/>
    <lineage>
        <taxon>Bacteria</taxon>
        <taxon>Bacillati</taxon>
        <taxon>Bacillota</taxon>
        <taxon>Bacilli</taxon>
        <taxon>Bacillales</taxon>
        <taxon>Bacillaceae</taxon>
        <taxon>Bacillus</taxon>
    </lineage>
</organism>
<protein>
    <submittedName>
        <fullName evidence="2">Uncharacterized protein</fullName>
    </submittedName>
</protein>
<name>A0A4R5VT72_9BACI</name>
<evidence type="ECO:0000313" key="1">
    <source>
        <dbReference type="EMBL" id="MDQ6600541.1"/>
    </source>
</evidence>
<reference evidence="1" key="2">
    <citation type="submission" date="2023-08" db="EMBL/GenBank/DDBJ databases">
        <title>Nitrogen cycling bacteria in agricultural field soils.</title>
        <authorList>
            <person name="Jang J."/>
        </authorList>
    </citation>
    <scope>NUCLEOTIDE SEQUENCE</scope>
    <source>
        <strain evidence="1">PS3-36</strain>
    </source>
</reference>
<dbReference type="Proteomes" id="UP000295132">
    <property type="component" value="Unassembled WGS sequence"/>
</dbReference>
<keyword evidence="4" id="KW-1185">Reference proteome</keyword>